<keyword evidence="15" id="KW-0503">Monooxygenase</keyword>
<sequence>MEIKKHVDIMGIGLGPFNLGLATLIEEGTELTSYFVDKQSSLQWHPGMLIEMTDLQVPFIADLVTFANPKSEFTFLNYLHEQGRLYAFYYFNRFDIPRKEYNAYLQWVASKLLTCQFNIHVDDVSYDTENEVYHVSCTDRQTKETFAVHTRHLVMGTGTVPAIPGKFKEKMSANCIHSSEYLPYEKELKKATSITVVGSGQSAAEIFYDLLYAQEDHGYELSWFTRSAGFFQMEEGKLGIEMFSPDFTEYFHQLPYSARKEALPRLEGIRNGVQVKTLKNIYDLLYHRSIGQKRSPAKIRPTSELKEIKEQPTKVQLTFHQWQTNASFEHQTEKLVLATGYKPNLPEWFLRMSDEMQWESETEFAVELDGRVSFKDKRQGQIFALTNVVHAHGTSATNLALAVQRNQRIIHYLTDEHTYPISKDNTFTTFE</sequence>
<comment type="pathway">
    <text evidence="2">Siderophore biosynthesis.</text>
</comment>
<dbReference type="InterPro" id="IPR036188">
    <property type="entry name" value="FAD/NAD-bd_sf"/>
</dbReference>
<keyword evidence="16" id="KW-1185">Reference proteome</keyword>
<evidence type="ECO:0000256" key="1">
    <source>
        <dbReference type="ARBA" id="ARBA00001974"/>
    </source>
</evidence>
<evidence type="ECO:0000256" key="3">
    <source>
        <dbReference type="ARBA" id="ARBA00007588"/>
    </source>
</evidence>
<gene>
    <name evidence="15" type="ORF">FN960_17370</name>
</gene>
<evidence type="ECO:0000256" key="13">
    <source>
        <dbReference type="ARBA" id="ARBA00032738"/>
    </source>
</evidence>
<evidence type="ECO:0000256" key="8">
    <source>
        <dbReference type="ARBA" id="ARBA00022857"/>
    </source>
</evidence>
<evidence type="ECO:0000256" key="9">
    <source>
        <dbReference type="ARBA" id="ARBA00023002"/>
    </source>
</evidence>
<dbReference type="GO" id="GO:0047091">
    <property type="term" value="F:L-lysine 6-monooxygenase (NADPH) activity"/>
    <property type="evidence" value="ECO:0007669"/>
    <property type="project" value="UniProtKB-EC"/>
</dbReference>
<evidence type="ECO:0000256" key="7">
    <source>
        <dbReference type="ARBA" id="ARBA00022827"/>
    </source>
</evidence>
<comment type="cofactor">
    <cofactor evidence="1">
        <name>FAD</name>
        <dbReference type="ChEBI" id="CHEBI:57692"/>
    </cofactor>
</comment>
<accession>A0A553ZV76</accession>
<evidence type="ECO:0000256" key="5">
    <source>
        <dbReference type="ARBA" id="ARBA00016406"/>
    </source>
</evidence>
<evidence type="ECO:0000256" key="10">
    <source>
        <dbReference type="ARBA" id="ARBA00029939"/>
    </source>
</evidence>
<dbReference type="EC" id="1.14.13.59" evidence="4"/>
<dbReference type="Proteomes" id="UP000318521">
    <property type="component" value="Unassembled WGS sequence"/>
</dbReference>
<dbReference type="SUPFAM" id="SSF51905">
    <property type="entry name" value="FAD/NAD(P)-binding domain"/>
    <property type="match status" value="1"/>
</dbReference>
<dbReference type="PANTHER" id="PTHR42802">
    <property type="entry name" value="MONOOXYGENASE"/>
    <property type="match status" value="1"/>
</dbReference>
<evidence type="ECO:0000313" key="16">
    <source>
        <dbReference type="Proteomes" id="UP000318521"/>
    </source>
</evidence>
<dbReference type="InterPro" id="IPR025700">
    <property type="entry name" value="Lys/Orn_oxygenase"/>
</dbReference>
<name>A0A553ZV76_9BACI</name>
<evidence type="ECO:0000256" key="6">
    <source>
        <dbReference type="ARBA" id="ARBA00022630"/>
    </source>
</evidence>
<dbReference type="OrthoDB" id="7527071at2"/>
<dbReference type="RefSeq" id="WP_143850130.1">
    <property type="nucleotide sequence ID" value="NZ_VLXZ01000013.1"/>
</dbReference>
<dbReference type="PANTHER" id="PTHR42802:SF1">
    <property type="entry name" value="L-ORNITHINE N(5)-MONOOXYGENASE"/>
    <property type="match status" value="1"/>
</dbReference>
<keyword evidence="6" id="KW-0285">Flavoprotein</keyword>
<dbReference type="Gene3D" id="3.50.50.60">
    <property type="entry name" value="FAD/NAD(P)-binding domain"/>
    <property type="match status" value="1"/>
</dbReference>
<evidence type="ECO:0000256" key="2">
    <source>
        <dbReference type="ARBA" id="ARBA00004924"/>
    </source>
</evidence>
<keyword evidence="7" id="KW-0274">FAD</keyword>
<dbReference type="Pfam" id="PF13434">
    <property type="entry name" value="Lys_Orn_oxgnase"/>
    <property type="match status" value="1"/>
</dbReference>
<evidence type="ECO:0000256" key="11">
    <source>
        <dbReference type="ARBA" id="ARBA00031158"/>
    </source>
</evidence>
<proteinExistence type="inferred from homology"/>
<organism evidence="15 16">
    <name type="scientific">Alkalicoccobacillus porphyridii</name>
    <dbReference type="NCBI Taxonomy" id="2597270"/>
    <lineage>
        <taxon>Bacteria</taxon>
        <taxon>Bacillati</taxon>
        <taxon>Bacillota</taxon>
        <taxon>Bacilli</taxon>
        <taxon>Bacillales</taxon>
        <taxon>Bacillaceae</taxon>
        <taxon>Alkalicoccobacillus</taxon>
    </lineage>
</organism>
<keyword evidence="8" id="KW-0521">NADP</keyword>
<evidence type="ECO:0000256" key="12">
    <source>
        <dbReference type="ARBA" id="ARBA00032493"/>
    </source>
</evidence>
<evidence type="ECO:0000256" key="14">
    <source>
        <dbReference type="ARBA" id="ARBA00048407"/>
    </source>
</evidence>
<evidence type="ECO:0000313" key="15">
    <source>
        <dbReference type="EMBL" id="TSB45235.1"/>
    </source>
</evidence>
<comment type="similarity">
    <text evidence="3">Belongs to the lysine N(6)-hydroxylase/L-ornithine N(5)-oxygenase family.</text>
</comment>
<comment type="caution">
    <text evidence="15">The sequence shown here is derived from an EMBL/GenBank/DDBJ whole genome shotgun (WGS) entry which is preliminary data.</text>
</comment>
<protein>
    <recommendedName>
        <fullName evidence="5">L-lysine N6-monooxygenase MbtG</fullName>
        <ecNumber evidence="4">1.14.13.59</ecNumber>
    </recommendedName>
    <alternativeName>
        <fullName evidence="13">Lysine 6-N-hydroxylase</fullName>
    </alternativeName>
    <alternativeName>
        <fullName evidence="12">Lysine N6-hydroxylase</fullName>
    </alternativeName>
    <alternativeName>
        <fullName evidence="10">Lysine-N-oxygenase</fullName>
    </alternativeName>
    <alternativeName>
        <fullName evidence="11">Mycobactin synthase protein G</fullName>
    </alternativeName>
</protein>
<dbReference type="AlphaFoldDB" id="A0A553ZV76"/>
<evidence type="ECO:0000256" key="4">
    <source>
        <dbReference type="ARBA" id="ARBA00013076"/>
    </source>
</evidence>
<dbReference type="EMBL" id="VLXZ01000013">
    <property type="protein sequence ID" value="TSB45235.1"/>
    <property type="molecule type" value="Genomic_DNA"/>
</dbReference>
<keyword evidence="9" id="KW-0560">Oxidoreductase</keyword>
<reference evidence="15 16" key="1">
    <citation type="submission" date="2019-07" db="EMBL/GenBank/DDBJ databases">
        <authorList>
            <person name="Park Y.J."/>
            <person name="Jeong S.E."/>
            <person name="Jung H.S."/>
        </authorList>
    </citation>
    <scope>NUCLEOTIDE SEQUENCE [LARGE SCALE GENOMIC DNA]</scope>
    <source>
        <strain evidence="16">P16(2019)</strain>
    </source>
</reference>
<comment type="catalytic activity">
    <reaction evidence="14">
        <text>L-lysine + NADPH + O2 = N(6)-hydroxy-L-lysine + NADP(+) + H2O</text>
        <dbReference type="Rhea" id="RHEA:23228"/>
        <dbReference type="ChEBI" id="CHEBI:15377"/>
        <dbReference type="ChEBI" id="CHEBI:15379"/>
        <dbReference type="ChEBI" id="CHEBI:32551"/>
        <dbReference type="ChEBI" id="CHEBI:57783"/>
        <dbReference type="ChEBI" id="CHEBI:57820"/>
        <dbReference type="ChEBI" id="CHEBI:58349"/>
        <dbReference type="EC" id="1.14.13.59"/>
    </reaction>
</comment>